<dbReference type="Gene3D" id="3.30.420.10">
    <property type="entry name" value="Ribonuclease H-like superfamily/Ribonuclease H"/>
    <property type="match status" value="1"/>
</dbReference>
<accession>A0A8X6VMK9</accession>
<dbReference type="InterPro" id="IPR036397">
    <property type="entry name" value="RNaseH_sf"/>
</dbReference>
<comment type="caution">
    <text evidence="1">The sequence shown here is derived from an EMBL/GenBank/DDBJ whole genome shotgun (WGS) entry which is preliminary data.</text>
</comment>
<dbReference type="AlphaFoldDB" id="A0A8X6VMK9"/>
<proteinExistence type="predicted"/>
<dbReference type="Proteomes" id="UP000887159">
    <property type="component" value="Unassembled WGS sequence"/>
</dbReference>
<reference evidence="1" key="1">
    <citation type="submission" date="2020-08" db="EMBL/GenBank/DDBJ databases">
        <title>Multicomponent nature underlies the extraordinary mechanical properties of spider dragline silk.</title>
        <authorList>
            <person name="Kono N."/>
            <person name="Nakamura H."/>
            <person name="Mori M."/>
            <person name="Yoshida Y."/>
            <person name="Ohtoshi R."/>
            <person name="Malay A.D."/>
            <person name="Moran D.A.P."/>
            <person name="Tomita M."/>
            <person name="Numata K."/>
            <person name="Arakawa K."/>
        </authorList>
    </citation>
    <scope>NUCLEOTIDE SEQUENCE</scope>
</reference>
<dbReference type="GO" id="GO:0003676">
    <property type="term" value="F:nucleic acid binding"/>
    <property type="evidence" value="ECO:0007669"/>
    <property type="project" value="InterPro"/>
</dbReference>
<gene>
    <name evidence="1" type="primary">X975_26216</name>
    <name evidence="1" type="ORF">TNCV_2335181</name>
</gene>
<name>A0A8X6VMK9_TRICX</name>
<evidence type="ECO:0000313" key="2">
    <source>
        <dbReference type="Proteomes" id="UP000887159"/>
    </source>
</evidence>
<organism evidence="1 2">
    <name type="scientific">Trichonephila clavipes</name>
    <name type="common">Golden silk orbweaver</name>
    <name type="synonym">Nephila clavipes</name>
    <dbReference type="NCBI Taxonomy" id="2585209"/>
    <lineage>
        <taxon>Eukaryota</taxon>
        <taxon>Metazoa</taxon>
        <taxon>Ecdysozoa</taxon>
        <taxon>Arthropoda</taxon>
        <taxon>Chelicerata</taxon>
        <taxon>Arachnida</taxon>
        <taxon>Araneae</taxon>
        <taxon>Araneomorphae</taxon>
        <taxon>Entelegynae</taxon>
        <taxon>Araneoidea</taxon>
        <taxon>Nephilidae</taxon>
        <taxon>Trichonephila</taxon>
    </lineage>
</organism>
<protein>
    <submittedName>
        <fullName evidence="1">Transposable element Tc3 transposase</fullName>
    </submittedName>
</protein>
<dbReference type="EMBL" id="BMAU01021321">
    <property type="protein sequence ID" value="GFY13254.1"/>
    <property type="molecule type" value="Genomic_DNA"/>
</dbReference>
<sequence length="147" mass="16996">MGLQFLFMDDNAPCHRTVAAEQLLESEDIERMDWPARSPDLNSIEHLYVYSEDQRGERARATTAVLHKELESIDSSVLYLVLWLAWCCDLVFDGGRGFRNRIQWGGRWLAWRTESTNEMDDGIKKSVLQAMTKTRALFSVDQQRVSP</sequence>
<evidence type="ECO:0000313" key="1">
    <source>
        <dbReference type="EMBL" id="GFY13254.1"/>
    </source>
</evidence>
<keyword evidence="2" id="KW-1185">Reference proteome</keyword>